<dbReference type="SUPFAM" id="SSF69360">
    <property type="entry name" value="Cell wall binding repeat"/>
    <property type="match status" value="2"/>
</dbReference>
<protein>
    <submittedName>
        <fullName evidence="3">Toxin A</fullName>
    </submittedName>
</protein>
<dbReference type="AlphaFoldDB" id="A0A6N2UQ28"/>
<dbReference type="Gene3D" id="2.10.270.10">
    <property type="entry name" value="Cholin Binding"/>
    <property type="match status" value="6"/>
</dbReference>
<dbReference type="InterPro" id="IPR018337">
    <property type="entry name" value="Cell_wall/Cho-bd_repeat"/>
</dbReference>
<name>A0A6N2UQ28_9FIRM</name>
<sequence length="776" mass="87405">MKIRMKKLISLGLIVSIFSNSLLIVRAENSYQNNTESSTIYSEMYSIDENMEYGSVKETREEKQTEQPIDKKDSTSGQNELELQNKKGFLISSEKIELQVGAKARFYIISMSDNSECFPVLTLSDSSLAQISEVALEQASEEENGKALLENAPSNAKWYEVTANAAGNVSVTVEYEGVQKEIEILIHGAEIDKNAEENTAHENETILSQRISDGWSQDGLYYYIDGVPVKGIAEIKGVLYYFDAATGRLCKKAQWIDQDGKRYFCNAEGILYRNQFIKFGTIYYYMGSDGSMQTGIVKANDGRLYYIGEDGTVQKKAQWIEQDGKRYFCNAEGILYQNRFIKFGTIYYYMGSDGSMQTGIVKANDGRLYYMGEDGTVQKKAQWIEQDGKRYFCNAEGILYQNRFIKFGTIYYYMGSDGSMQTGIVKANDGRLYYIGEDGTVQKKAQWIEQDGKRYFCNAEGILYQNRFIKFGDTYYYCGNDAAIVKGTTQAVNGVLYRFDSNGIMIKEGGWGEYKGNKYYKNPATGFPYKNQWVTFGRIWYYANSNGFMVSGWQTIGGYKYYFYYDTKYMARNAVIEGIKIGDDGRVVAYGTRMSSFTTVSTNNANGTYNMSKALKSFNQVVIQPGQTISFFDIAGPCGKAEGYLPAGVVGGIGYGGGICQASTTLYGAALRAGLTIVERRNHSVPSTYVPIGQDAMVNYGSSDLKIRNDFNFPVKLVTYTKGKTLYAEVWGTQPSWYDYISIESWWSGSRSAVAYRKYIKNGQVVKTEQLPSSYY</sequence>
<dbReference type="Pfam" id="PF04294">
    <property type="entry name" value="VanW"/>
    <property type="match status" value="1"/>
</dbReference>
<dbReference type="InterPro" id="IPR052913">
    <property type="entry name" value="Glycopeptide_resist_protein"/>
</dbReference>
<feature type="region of interest" description="Disordered" evidence="2">
    <location>
        <begin position="57"/>
        <end position="78"/>
    </location>
</feature>
<evidence type="ECO:0000313" key="3">
    <source>
        <dbReference type="EMBL" id="VYT18381.1"/>
    </source>
</evidence>
<feature type="compositionally biased region" description="Basic and acidic residues" evidence="2">
    <location>
        <begin position="57"/>
        <end position="74"/>
    </location>
</feature>
<accession>A0A6N2UQ28</accession>
<organism evidence="3">
    <name type="scientific">[Clostridium] nexile</name>
    <dbReference type="NCBI Taxonomy" id="29361"/>
    <lineage>
        <taxon>Bacteria</taxon>
        <taxon>Bacillati</taxon>
        <taxon>Bacillota</taxon>
        <taxon>Clostridia</taxon>
        <taxon>Lachnospirales</taxon>
        <taxon>Lachnospiraceae</taxon>
        <taxon>Tyzzerella</taxon>
    </lineage>
</organism>
<dbReference type="PANTHER" id="PTHR35788">
    <property type="entry name" value="EXPORTED PROTEIN-RELATED"/>
    <property type="match status" value="1"/>
</dbReference>
<dbReference type="InterPro" id="IPR007391">
    <property type="entry name" value="Vancomycin_resist_VanW"/>
</dbReference>
<reference evidence="3" key="1">
    <citation type="submission" date="2019-11" db="EMBL/GenBank/DDBJ databases">
        <authorList>
            <person name="Feng L."/>
        </authorList>
    </citation>
    <scope>NUCLEOTIDE SEQUENCE</scope>
    <source>
        <strain evidence="3">CnexileLFYP112</strain>
    </source>
</reference>
<keyword evidence="1" id="KW-0677">Repeat</keyword>
<dbReference type="EMBL" id="CACRTG010000021">
    <property type="protein sequence ID" value="VYT18381.1"/>
    <property type="molecule type" value="Genomic_DNA"/>
</dbReference>
<evidence type="ECO:0000256" key="2">
    <source>
        <dbReference type="SAM" id="MobiDB-lite"/>
    </source>
</evidence>
<evidence type="ECO:0000256" key="1">
    <source>
        <dbReference type="ARBA" id="ARBA00022737"/>
    </source>
</evidence>
<dbReference type="Pfam" id="PF01473">
    <property type="entry name" value="Choline_bind_1"/>
    <property type="match status" value="3"/>
</dbReference>
<proteinExistence type="predicted"/>
<dbReference type="PANTHER" id="PTHR35788:SF1">
    <property type="entry name" value="EXPORTED PROTEIN"/>
    <property type="match status" value="1"/>
</dbReference>
<gene>
    <name evidence="3" type="primary">toxA_1</name>
    <name evidence="3" type="ORF">CNLFYP112_02146</name>
</gene>